<feature type="compositionally biased region" description="Low complexity" evidence="1">
    <location>
        <begin position="533"/>
        <end position="543"/>
    </location>
</feature>
<feature type="compositionally biased region" description="Low complexity" evidence="1">
    <location>
        <begin position="462"/>
        <end position="487"/>
    </location>
</feature>
<evidence type="ECO:0000256" key="1">
    <source>
        <dbReference type="SAM" id="MobiDB-lite"/>
    </source>
</evidence>
<feature type="compositionally biased region" description="Low complexity" evidence="1">
    <location>
        <begin position="563"/>
        <end position="580"/>
    </location>
</feature>
<name>A0AAY4ERS9_9TELE</name>
<feature type="compositionally biased region" description="Polar residues" evidence="1">
    <location>
        <begin position="1015"/>
        <end position="1028"/>
    </location>
</feature>
<feature type="region of interest" description="Disordered" evidence="1">
    <location>
        <begin position="923"/>
        <end position="956"/>
    </location>
</feature>
<feature type="compositionally biased region" description="Pro residues" evidence="1">
    <location>
        <begin position="313"/>
        <end position="322"/>
    </location>
</feature>
<dbReference type="GeneTree" id="ENSGT00940000168028"/>
<dbReference type="Ensembl" id="ENSDCDT00010070649.1">
    <property type="protein sequence ID" value="ENSDCDP00010059916.1"/>
    <property type="gene ID" value="ENSDCDG00010033409.1"/>
</dbReference>
<feature type="region of interest" description="Disordered" evidence="1">
    <location>
        <begin position="299"/>
        <end position="327"/>
    </location>
</feature>
<feature type="compositionally biased region" description="Basic residues" evidence="1">
    <location>
        <begin position="488"/>
        <end position="507"/>
    </location>
</feature>
<protein>
    <recommendedName>
        <fullName evidence="4">Matrin-type domain-containing protein</fullName>
    </recommendedName>
</protein>
<organism evidence="2 3">
    <name type="scientific">Denticeps clupeoides</name>
    <name type="common">denticle herring</name>
    <dbReference type="NCBI Taxonomy" id="299321"/>
    <lineage>
        <taxon>Eukaryota</taxon>
        <taxon>Metazoa</taxon>
        <taxon>Chordata</taxon>
        <taxon>Craniata</taxon>
        <taxon>Vertebrata</taxon>
        <taxon>Euteleostomi</taxon>
        <taxon>Actinopterygii</taxon>
        <taxon>Neopterygii</taxon>
        <taxon>Teleostei</taxon>
        <taxon>Clupei</taxon>
        <taxon>Clupeiformes</taxon>
        <taxon>Denticipitoidei</taxon>
        <taxon>Denticipitidae</taxon>
        <taxon>Denticeps</taxon>
    </lineage>
</organism>
<sequence length="1250" mass="136891">MKTNKKSIIQQSNTSSVNLTSMGNHFSLHSNSRSPLITLPGFTGAFVNSPLLLAPPQAAVHHLAQVDIQLLLSYLRTLAAGSQCSHLSHLALLDSLQKVAGPSTGPVLMYHPQQATFSQPRHLPPINASVAAPWPASAWQTLTYSSPGFPASLSKDVEKAIDQRLNMAMGEGAASQEVGFLSQPVMLSTPEQTAEGWSSYQGTKVQVNSQQTSFLPNMLHQTNTLPAPAALGSTDSLSDPMSSWSSSCLQMPQTSDNIASVLASFGLSSEDLEVISHFPSDQLTPETLPFILQDIQRQKASQPQLASLQPSPASQPDPPQPAAAPSTPVTAFMNVMTQASATVFDYGHTSQDGYTREALSRKQSPNFKFKSIHDNVPTPNMISDYLACVPSVYPHTCSLCKVQCDKPQDWQDHVDAAFHFNSCSAFRKKYPDWRPAASHHSRQRNGSSPCQDRWPRRHGTHSPSRSVSRSLSSGSSPERSSRSQYTTHSHHGHHSSGKHSFSYKRAKCGLSKTRQASDDLSSRHSFSEGLKQSTSSSSPPSSSYLKNNKRPQSHSPERHSSRESCSSSSQGPLSSSSKFGSMLKATVTLDSKPESSDKNLPMGTLPTESKVKIETDERGFVLICGLPESGDVEGAINKLAALHGVPAEVIIASEQRKAVVVFPSADTAREMVKVPATINDCEVSVEQLSISVDLRKLVTLFHVLMGPDKPCGALTAWNRLLVVSNVPDTPAGVMAVQKLVQDFGSVTRTLVLNHNRIIFEMETAENAHNVCERFQKFPCIIHNHPLHFLVKPDSLNTVKKSKGTTSDQEDSYLVDAHMDTVAQEQNKKMQVDLCLEGEGGRKSVAVNVSSKPEAKITSEKEMAFDLPQITPKLLEALLQECRSRSKMRLATGKEEEVRHLSTSKCSQSEGTSLAGTCKADKEGVEGNQEAGQGPSKSFSFVPERNGKLSKRGKDEETERITQYVKMQEEIAPFHPSLEMDLDEFVTVDEIGDVSEGPDQSFQETASSPAEEFSNNERQPATGSHQATMNLDEEQKNSFRELERREHKNPENADRQEVDENETKNIMAVARTDGWEADMQRQCHVQNITSGTADEGHCIAAGNTATCPVQGLLTAPSLMVVKEVGDGDSNMDREGQRQTDTTGTSLVKGVSRQTTRRKSQYEEEESLRKRIRPDLSFPEAYSLPPFSPVSPIGMELLEPRTGFFCQVCVEFCCGGLEAKRIHCCSLKHYQNMQRSLHQWKTNGSRSSQGIG</sequence>
<gene>
    <name evidence="2" type="primary">QSER1</name>
</gene>
<feature type="compositionally biased region" description="Low complexity" evidence="1">
    <location>
        <begin position="300"/>
        <end position="312"/>
    </location>
</feature>
<dbReference type="InterPro" id="IPR012677">
    <property type="entry name" value="Nucleotide-bd_a/b_plait_sf"/>
</dbReference>
<dbReference type="Proteomes" id="UP000694580">
    <property type="component" value="Chromosome 4"/>
</dbReference>
<feature type="region of interest" description="Disordered" evidence="1">
    <location>
        <begin position="1126"/>
        <end position="1168"/>
    </location>
</feature>
<accession>A0AAY4ERS9</accession>
<evidence type="ECO:0000313" key="2">
    <source>
        <dbReference type="Ensembl" id="ENSDCDP00010059916.1"/>
    </source>
</evidence>
<feature type="compositionally biased region" description="Basic and acidic residues" evidence="1">
    <location>
        <begin position="1032"/>
        <end position="1062"/>
    </location>
</feature>
<feature type="region of interest" description="Disordered" evidence="1">
    <location>
        <begin position="434"/>
        <end position="580"/>
    </location>
</feature>
<dbReference type="AlphaFoldDB" id="A0AAY4ERS9"/>
<evidence type="ECO:0000313" key="3">
    <source>
        <dbReference type="Proteomes" id="UP000694580"/>
    </source>
</evidence>
<feature type="compositionally biased region" description="Basic and acidic residues" evidence="1">
    <location>
        <begin position="515"/>
        <end position="526"/>
    </location>
</feature>
<feature type="compositionally biased region" description="Polar residues" evidence="1">
    <location>
        <begin position="997"/>
        <end position="1007"/>
    </location>
</feature>
<reference evidence="2 3" key="1">
    <citation type="submission" date="2020-06" db="EMBL/GenBank/DDBJ databases">
        <authorList>
            <consortium name="Wellcome Sanger Institute Data Sharing"/>
        </authorList>
    </citation>
    <scope>NUCLEOTIDE SEQUENCE [LARGE SCALE GENOMIC DNA]</scope>
</reference>
<feature type="region of interest" description="Disordered" evidence="1">
    <location>
        <begin position="992"/>
        <end position="1062"/>
    </location>
</feature>
<reference evidence="2" key="3">
    <citation type="submission" date="2025-09" db="UniProtKB">
        <authorList>
            <consortium name="Ensembl"/>
        </authorList>
    </citation>
    <scope>IDENTIFICATION</scope>
</reference>
<proteinExistence type="predicted"/>
<evidence type="ECO:0008006" key="4">
    <source>
        <dbReference type="Google" id="ProtNLM"/>
    </source>
</evidence>
<dbReference type="Gene3D" id="3.30.70.330">
    <property type="match status" value="1"/>
</dbReference>
<reference evidence="2" key="2">
    <citation type="submission" date="2025-08" db="UniProtKB">
        <authorList>
            <consortium name="Ensembl"/>
        </authorList>
    </citation>
    <scope>IDENTIFICATION</scope>
</reference>
<keyword evidence="3" id="KW-1185">Reference proteome</keyword>